<dbReference type="Pfam" id="PF04966">
    <property type="entry name" value="OprB"/>
    <property type="match status" value="1"/>
</dbReference>
<comment type="similarity">
    <text evidence="1 2">Belongs to the OprB family.</text>
</comment>
<gene>
    <name evidence="3" type="ORF">EA660_06235</name>
</gene>
<feature type="chain" id="PRO_5021036883" evidence="2">
    <location>
        <begin position="26"/>
        <end position="426"/>
    </location>
</feature>
<dbReference type="RefSeq" id="WP_130550660.1">
    <property type="nucleotide sequence ID" value="NZ_SHMC01000002.1"/>
</dbReference>
<dbReference type="PANTHER" id="PTHR37944">
    <property type="entry name" value="PORIN B"/>
    <property type="match status" value="1"/>
</dbReference>
<sequence length="426" mass="45804">MHRHSPGRSSRVVLYALLACARAHAAPEQASTMTGDWSGVREDWATRGVALRGDYIGEAVAVIDSGDGASGTRYAQQLRVGMDLAMGRLAGWRGGAFHLTLNDRRGRSASADLVGNRFALQQVYGGTYTRLSEASFDYGFAGGRYLKLGFYAMGSHFGLLAAGNNFINSALCAHPLSMTGNSGWYNYPVARWGAEAGWPLGARTVLRGGWFQVNPQLRGNNVHTAFRPFASGTTGSLFVLELAWTPGAGGSYPGSYQVGAYADTSRAQRLGTAASVSGRNGAWLLAEQKVSAEAADPARGLTVFGELMRTDQASSPISRWRVAGFYYQGIGTRSRDRLALGYATAQVSEALRTARRIELADAGVPGDAPLSRLTDTETLYELAYTAQLRPWLTLRPDLQYIADPGTFSYRRTGDALAVGLQVRATF</sequence>
<keyword evidence="2" id="KW-0732">Signal</keyword>
<evidence type="ECO:0000256" key="2">
    <source>
        <dbReference type="RuleBase" id="RU363072"/>
    </source>
</evidence>
<dbReference type="OrthoDB" id="545475at2"/>
<evidence type="ECO:0000313" key="4">
    <source>
        <dbReference type="Proteomes" id="UP000292627"/>
    </source>
</evidence>
<dbReference type="GO" id="GO:0015288">
    <property type="term" value="F:porin activity"/>
    <property type="evidence" value="ECO:0007669"/>
    <property type="project" value="InterPro"/>
</dbReference>
<accession>A0A4Q8LD33</accession>
<dbReference type="EMBL" id="SHMC01000002">
    <property type="protein sequence ID" value="TAA26807.1"/>
    <property type="molecule type" value="Genomic_DNA"/>
</dbReference>
<evidence type="ECO:0000256" key="1">
    <source>
        <dbReference type="ARBA" id="ARBA00008769"/>
    </source>
</evidence>
<proteinExistence type="inferred from homology"/>
<dbReference type="GO" id="GO:0008643">
    <property type="term" value="P:carbohydrate transport"/>
    <property type="evidence" value="ECO:0007669"/>
    <property type="project" value="InterPro"/>
</dbReference>
<name>A0A4Q8LD33_9GAMM</name>
<dbReference type="Proteomes" id="UP000292627">
    <property type="component" value="Unassembled WGS sequence"/>
</dbReference>
<feature type="signal peptide" evidence="2">
    <location>
        <begin position="1"/>
        <end position="25"/>
    </location>
</feature>
<dbReference type="AlphaFoldDB" id="A0A4Q8LD33"/>
<evidence type="ECO:0000313" key="3">
    <source>
        <dbReference type="EMBL" id="TAA26807.1"/>
    </source>
</evidence>
<dbReference type="InterPro" id="IPR038673">
    <property type="entry name" value="OprB_sf"/>
</dbReference>
<dbReference type="GO" id="GO:0016020">
    <property type="term" value="C:membrane"/>
    <property type="evidence" value="ECO:0007669"/>
    <property type="project" value="InterPro"/>
</dbReference>
<protein>
    <submittedName>
        <fullName evidence="3">Carbohydrate porin</fullName>
    </submittedName>
</protein>
<dbReference type="PANTHER" id="PTHR37944:SF1">
    <property type="entry name" value="PORIN B"/>
    <property type="match status" value="1"/>
</dbReference>
<comment type="caution">
    <text evidence="3">The sequence shown here is derived from an EMBL/GenBank/DDBJ whole genome shotgun (WGS) entry which is preliminary data.</text>
</comment>
<dbReference type="InterPro" id="IPR052932">
    <property type="entry name" value="OprB_Porin"/>
</dbReference>
<dbReference type="Gene3D" id="2.40.160.180">
    <property type="entry name" value="Carbohydrate-selective porin OprB"/>
    <property type="match status" value="1"/>
</dbReference>
<reference evidence="3 4" key="1">
    <citation type="submission" date="2019-02" db="EMBL/GenBank/DDBJ databases">
        <title>WGS of Pseudoxanthomonas species novum from clinical isolates.</title>
        <authorList>
            <person name="Bernier A.-M."/>
            <person name="Bernard K."/>
            <person name="Vachon A."/>
        </authorList>
    </citation>
    <scope>NUCLEOTIDE SEQUENCE [LARGE SCALE GENOMIC DNA]</scope>
    <source>
        <strain evidence="3 4">NML171200</strain>
    </source>
</reference>
<dbReference type="InterPro" id="IPR007049">
    <property type="entry name" value="Carb-sel_porin_OprB"/>
</dbReference>
<organism evidence="3 4">
    <name type="scientific">Pseudoxanthomonas winnipegensis</name>
    <dbReference type="NCBI Taxonomy" id="2480810"/>
    <lineage>
        <taxon>Bacteria</taxon>
        <taxon>Pseudomonadati</taxon>
        <taxon>Pseudomonadota</taxon>
        <taxon>Gammaproteobacteria</taxon>
        <taxon>Lysobacterales</taxon>
        <taxon>Lysobacteraceae</taxon>
        <taxon>Pseudoxanthomonas</taxon>
    </lineage>
</organism>